<evidence type="ECO:0000313" key="3">
    <source>
        <dbReference type="EMBL" id="KAK4188100.1"/>
    </source>
</evidence>
<dbReference type="SUPFAM" id="SSF49503">
    <property type="entry name" value="Cupredoxins"/>
    <property type="match status" value="1"/>
</dbReference>
<feature type="region of interest" description="Disordered" evidence="1">
    <location>
        <begin position="145"/>
        <end position="175"/>
    </location>
</feature>
<accession>A0AAN6WTW1</accession>
<reference evidence="3" key="1">
    <citation type="journal article" date="2023" name="Mol. Phylogenet. Evol.">
        <title>Genome-scale phylogeny and comparative genomics of the fungal order Sordariales.</title>
        <authorList>
            <person name="Hensen N."/>
            <person name="Bonometti L."/>
            <person name="Westerberg I."/>
            <person name="Brannstrom I.O."/>
            <person name="Guillou S."/>
            <person name="Cros-Aarteil S."/>
            <person name="Calhoun S."/>
            <person name="Haridas S."/>
            <person name="Kuo A."/>
            <person name="Mondo S."/>
            <person name="Pangilinan J."/>
            <person name="Riley R."/>
            <person name="LaButti K."/>
            <person name="Andreopoulos B."/>
            <person name="Lipzen A."/>
            <person name="Chen C."/>
            <person name="Yan M."/>
            <person name="Daum C."/>
            <person name="Ng V."/>
            <person name="Clum A."/>
            <person name="Steindorff A."/>
            <person name="Ohm R.A."/>
            <person name="Martin F."/>
            <person name="Silar P."/>
            <person name="Natvig D.O."/>
            <person name="Lalanne C."/>
            <person name="Gautier V."/>
            <person name="Ament-Velasquez S.L."/>
            <person name="Kruys A."/>
            <person name="Hutchinson M.I."/>
            <person name="Powell A.J."/>
            <person name="Barry K."/>
            <person name="Miller A.N."/>
            <person name="Grigoriev I.V."/>
            <person name="Debuchy R."/>
            <person name="Gladieux P."/>
            <person name="Hiltunen Thoren M."/>
            <person name="Johannesson H."/>
        </authorList>
    </citation>
    <scope>NUCLEOTIDE SEQUENCE</scope>
    <source>
        <strain evidence="3">PSN309</strain>
    </source>
</reference>
<feature type="chain" id="PRO_5043046226" description="Extracellular serine-rich protein" evidence="2">
    <location>
        <begin position="20"/>
        <end position="242"/>
    </location>
</feature>
<dbReference type="EMBL" id="MU864392">
    <property type="protein sequence ID" value="KAK4188100.1"/>
    <property type="molecule type" value="Genomic_DNA"/>
</dbReference>
<proteinExistence type="predicted"/>
<name>A0AAN6WTW1_9PEZI</name>
<dbReference type="AlphaFoldDB" id="A0AAN6WTW1"/>
<feature type="signal peptide" evidence="2">
    <location>
        <begin position="1"/>
        <end position="19"/>
    </location>
</feature>
<dbReference type="CDD" id="cd00920">
    <property type="entry name" value="Cupredoxin"/>
    <property type="match status" value="1"/>
</dbReference>
<evidence type="ECO:0000256" key="2">
    <source>
        <dbReference type="SAM" id="SignalP"/>
    </source>
</evidence>
<dbReference type="PANTHER" id="PTHR34883">
    <property type="entry name" value="SERINE-RICH PROTEIN, PUTATIVE-RELATED-RELATED"/>
    <property type="match status" value="1"/>
</dbReference>
<dbReference type="PANTHER" id="PTHR34883:SF20">
    <property type="entry name" value="PHYTOCYANIN DOMAIN-CONTAINING PROTEIN"/>
    <property type="match status" value="1"/>
</dbReference>
<gene>
    <name evidence="3" type="ORF">QBC35DRAFT_497043</name>
</gene>
<evidence type="ECO:0008006" key="5">
    <source>
        <dbReference type="Google" id="ProtNLM"/>
    </source>
</evidence>
<organism evidence="3 4">
    <name type="scientific">Podospora australis</name>
    <dbReference type="NCBI Taxonomy" id="1536484"/>
    <lineage>
        <taxon>Eukaryota</taxon>
        <taxon>Fungi</taxon>
        <taxon>Dikarya</taxon>
        <taxon>Ascomycota</taxon>
        <taxon>Pezizomycotina</taxon>
        <taxon>Sordariomycetes</taxon>
        <taxon>Sordariomycetidae</taxon>
        <taxon>Sordariales</taxon>
        <taxon>Podosporaceae</taxon>
        <taxon>Podospora</taxon>
    </lineage>
</organism>
<dbReference type="InterPro" id="IPR052953">
    <property type="entry name" value="Ser-rich/MCO-related"/>
</dbReference>
<reference evidence="3" key="2">
    <citation type="submission" date="2023-05" db="EMBL/GenBank/DDBJ databases">
        <authorList>
            <consortium name="Lawrence Berkeley National Laboratory"/>
            <person name="Steindorff A."/>
            <person name="Hensen N."/>
            <person name="Bonometti L."/>
            <person name="Westerberg I."/>
            <person name="Brannstrom I.O."/>
            <person name="Guillou S."/>
            <person name="Cros-Aarteil S."/>
            <person name="Calhoun S."/>
            <person name="Haridas S."/>
            <person name="Kuo A."/>
            <person name="Mondo S."/>
            <person name="Pangilinan J."/>
            <person name="Riley R."/>
            <person name="Labutti K."/>
            <person name="Andreopoulos B."/>
            <person name="Lipzen A."/>
            <person name="Chen C."/>
            <person name="Yanf M."/>
            <person name="Daum C."/>
            <person name="Ng V."/>
            <person name="Clum A."/>
            <person name="Ohm R."/>
            <person name="Martin F."/>
            <person name="Silar P."/>
            <person name="Natvig D."/>
            <person name="Lalanne C."/>
            <person name="Gautier V."/>
            <person name="Ament-Velasquez S.L."/>
            <person name="Kruys A."/>
            <person name="Hutchinson M.I."/>
            <person name="Powell A.J."/>
            <person name="Barry K."/>
            <person name="Miller A.N."/>
            <person name="Grigoriev I.V."/>
            <person name="Debuchy R."/>
            <person name="Gladieux P."/>
            <person name="Thoren M.H."/>
            <person name="Johannesson H."/>
        </authorList>
    </citation>
    <scope>NUCLEOTIDE SEQUENCE</scope>
    <source>
        <strain evidence="3">PSN309</strain>
    </source>
</reference>
<keyword evidence="2" id="KW-0732">Signal</keyword>
<sequence length="242" mass="24446">MHLPTLLLTGLSLLHSTSAIQFNVSVGRTGLTFEPNQIRAAAGDVVEFRFWARNHSVVSGRFTHACVPTEVGGFYSGFFPTPVDTINPQVFRITINNSDPIVFYCSQNNGQHCKNGMYGIINPTQGGASSLAGYARLASQAGNATSPRGSAFGGQVAQNPNTSLPPGFSPTGSGSATAVSSSVTSSVATITSGSTTITSTSVSSATVTNTATSSTATAAAGPTAVAGPVAGLLVAAAALLFV</sequence>
<comment type="caution">
    <text evidence="3">The sequence shown here is derived from an EMBL/GenBank/DDBJ whole genome shotgun (WGS) entry which is preliminary data.</text>
</comment>
<evidence type="ECO:0000313" key="4">
    <source>
        <dbReference type="Proteomes" id="UP001302126"/>
    </source>
</evidence>
<dbReference type="Gene3D" id="2.60.40.420">
    <property type="entry name" value="Cupredoxins - blue copper proteins"/>
    <property type="match status" value="1"/>
</dbReference>
<dbReference type="InterPro" id="IPR008972">
    <property type="entry name" value="Cupredoxin"/>
</dbReference>
<dbReference type="Proteomes" id="UP001302126">
    <property type="component" value="Unassembled WGS sequence"/>
</dbReference>
<keyword evidence="4" id="KW-1185">Reference proteome</keyword>
<protein>
    <recommendedName>
        <fullName evidence="5">Extracellular serine-rich protein</fullName>
    </recommendedName>
</protein>
<evidence type="ECO:0000256" key="1">
    <source>
        <dbReference type="SAM" id="MobiDB-lite"/>
    </source>
</evidence>